<evidence type="ECO:0000313" key="5">
    <source>
        <dbReference type="EMBL" id="TCJ18286.1"/>
    </source>
</evidence>
<comment type="similarity">
    <text evidence="1">Belongs to the bacterial solute-binding protein 8 family.</text>
</comment>
<accession>A0A4R1BLR2</accession>
<gene>
    <name evidence="5" type="ORF">E0L93_05975</name>
</gene>
<dbReference type="PROSITE" id="PS50983">
    <property type="entry name" value="FE_B12_PBP"/>
    <property type="match status" value="1"/>
</dbReference>
<dbReference type="Pfam" id="PF01497">
    <property type="entry name" value="Peripla_BP_2"/>
    <property type="match status" value="1"/>
</dbReference>
<dbReference type="PANTHER" id="PTHR30535">
    <property type="entry name" value="VITAMIN B12-BINDING PROTEIN"/>
    <property type="match status" value="1"/>
</dbReference>
<evidence type="ECO:0000256" key="3">
    <source>
        <dbReference type="SAM" id="SignalP"/>
    </source>
</evidence>
<comment type="caution">
    <text evidence="5">The sequence shown here is derived from an EMBL/GenBank/DDBJ whole genome shotgun (WGS) entry which is preliminary data.</text>
</comment>
<feature type="domain" description="Fe/B12 periplasmic-binding" evidence="4">
    <location>
        <begin position="59"/>
        <end position="309"/>
    </location>
</feature>
<dbReference type="CDD" id="cd01144">
    <property type="entry name" value="BtuF"/>
    <property type="match status" value="1"/>
</dbReference>
<dbReference type="InterPro" id="IPR050902">
    <property type="entry name" value="ABC_Transporter_SBP"/>
</dbReference>
<dbReference type="NCBIfam" id="NF038402">
    <property type="entry name" value="TroA_like"/>
    <property type="match status" value="1"/>
</dbReference>
<sequence length="311" mass="33561">MRNRLFVMLAVLAVLIFAAACGADRQEGAGEDAAAETGYPLTVTDAVGREVEIEGRPERIVSMAPSITETLFAVGAGERVVGVTTADDYPPEVEAIERVGDFQGPNVEKVAAMEVDVLFLSFDYSTPETADDLQQKTGADVVVLNPQTVEEAISSIGTVGEIVGEPERARTVEERLRGELEEIRSAVEGRERPAVFYEIWHEPLQTAGGGSFIGDAIRLAGGRNVAEDAAQDYPQYPLERLLAEDPEYYFVGSSSGATPEDVAARPNYGSLRAVREDNVVVIDDDLVNRPGPRIVEGVRQLAEALHPDAFE</sequence>
<reference evidence="5 6" key="1">
    <citation type="submission" date="2019-03" db="EMBL/GenBank/DDBJ databases">
        <title>Whole genome sequence of a novel Rubrobacter taiwanensis strain, isolated from Yellowstone National Park.</title>
        <authorList>
            <person name="Freed S."/>
            <person name="Ramaley R.F."/>
            <person name="Kyndt J.A."/>
        </authorList>
    </citation>
    <scope>NUCLEOTIDE SEQUENCE [LARGE SCALE GENOMIC DNA]</scope>
    <source>
        <strain evidence="5 6">Yellowstone</strain>
    </source>
</reference>
<evidence type="ECO:0000256" key="1">
    <source>
        <dbReference type="ARBA" id="ARBA00008814"/>
    </source>
</evidence>
<dbReference type="Gene3D" id="3.40.50.1980">
    <property type="entry name" value="Nitrogenase molybdenum iron protein domain"/>
    <property type="match status" value="2"/>
</dbReference>
<feature type="chain" id="PRO_5039246377" evidence="3">
    <location>
        <begin position="23"/>
        <end position="311"/>
    </location>
</feature>
<dbReference type="SUPFAM" id="SSF53807">
    <property type="entry name" value="Helical backbone' metal receptor"/>
    <property type="match status" value="1"/>
</dbReference>
<dbReference type="InterPro" id="IPR002491">
    <property type="entry name" value="ABC_transptr_periplasmic_BD"/>
</dbReference>
<evidence type="ECO:0000313" key="6">
    <source>
        <dbReference type="Proteomes" id="UP000295244"/>
    </source>
</evidence>
<dbReference type="PROSITE" id="PS51257">
    <property type="entry name" value="PROKAR_LIPOPROTEIN"/>
    <property type="match status" value="1"/>
</dbReference>
<dbReference type="InterPro" id="IPR054828">
    <property type="entry name" value="Vit_B12_bind_prot"/>
</dbReference>
<evidence type="ECO:0000259" key="4">
    <source>
        <dbReference type="PROSITE" id="PS50983"/>
    </source>
</evidence>
<organism evidence="5 6">
    <name type="scientific">Rubrobacter taiwanensis</name>
    <dbReference type="NCBI Taxonomy" id="185139"/>
    <lineage>
        <taxon>Bacteria</taxon>
        <taxon>Bacillati</taxon>
        <taxon>Actinomycetota</taxon>
        <taxon>Rubrobacteria</taxon>
        <taxon>Rubrobacterales</taxon>
        <taxon>Rubrobacteraceae</taxon>
        <taxon>Rubrobacter</taxon>
    </lineage>
</organism>
<name>A0A4R1BLR2_9ACTN</name>
<keyword evidence="6" id="KW-1185">Reference proteome</keyword>
<feature type="signal peptide" evidence="3">
    <location>
        <begin position="1"/>
        <end position="22"/>
    </location>
</feature>
<dbReference type="Proteomes" id="UP000295244">
    <property type="component" value="Unassembled WGS sequence"/>
</dbReference>
<dbReference type="EMBL" id="SKBU01000012">
    <property type="protein sequence ID" value="TCJ18286.1"/>
    <property type="molecule type" value="Genomic_DNA"/>
</dbReference>
<dbReference type="RefSeq" id="WP_165874185.1">
    <property type="nucleotide sequence ID" value="NZ_SKBU01000012.1"/>
</dbReference>
<evidence type="ECO:0000256" key="2">
    <source>
        <dbReference type="ARBA" id="ARBA00022729"/>
    </source>
</evidence>
<proteinExistence type="inferred from homology"/>
<dbReference type="PANTHER" id="PTHR30535:SF34">
    <property type="entry name" value="MOLYBDATE-BINDING PROTEIN MOLA"/>
    <property type="match status" value="1"/>
</dbReference>
<keyword evidence="2 3" id="KW-0732">Signal</keyword>
<dbReference type="AlphaFoldDB" id="A0A4R1BLR2"/>
<protein>
    <submittedName>
        <fullName evidence="5">Cobalamin-binding protein</fullName>
    </submittedName>
</protein>